<dbReference type="PROSITE" id="PS51362">
    <property type="entry name" value="TGF_BETA_2"/>
    <property type="match status" value="1"/>
</dbReference>
<dbReference type="InterPro" id="IPR029034">
    <property type="entry name" value="Cystine-knot_cytokine"/>
</dbReference>
<dbReference type="PANTHER" id="PTHR11848:SF308">
    <property type="entry name" value="BMP-LIKE PROTEIN UNC-129"/>
    <property type="match status" value="1"/>
</dbReference>
<dbReference type="InterPro" id="IPR015615">
    <property type="entry name" value="TGF-beta-rel"/>
</dbReference>
<feature type="domain" description="TGF-beta family profile" evidence="5">
    <location>
        <begin position="266"/>
        <end position="368"/>
    </location>
</feature>
<dbReference type="Pfam" id="PF00019">
    <property type="entry name" value="TGF_beta"/>
    <property type="match status" value="1"/>
</dbReference>
<evidence type="ECO:0000256" key="2">
    <source>
        <dbReference type="ARBA" id="ARBA00006656"/>
    </source>
</evidence>
<evidence type="ECO:0000256" key="3">
    <source>
        <dbReference type="ARBA" id="ARBA00022525"/>
    </source>
</evidence>
<dbReference type="InterPro" id="IPR001839">
    <property type="entry name" value="TGF-b_C"/>
</dbReference>
<dbReference type="Gene3D" id="2.10.90.10">
    <property type="entry name" value="Cystine-knot cytokines"/>
    <property type="match status" value="1"/>
</dbReference>
<dbReference type="PANTHER" id="PTHR11848">
    <property type="entry name" value="TGF-BETA FAMILY"/>
    <property type="match status" value="1"/>
</dbReference>
<keyword evidence="4" id="KW-0339">Growth factor</keyword>
<reference evidence="6" key="2">
    <citation type="submission" date="2022-06" db="UniProtKB">
        <authorList>
            <consortium name="EnsemblMetazoa"/>
        </authorList>
    </citation>
    <scope>IDENTIFICATION</scope>
    <source>
        <strain evidence="6">DF5081</strain>
    </source>
</reference>
<evidence type="ECO:0000313" key="6">
    <source>
        <dbReference type="EnsemblMetazoa" id="CJA24831a.1"/>
    </source>
</evidence>
<protein>
    <submittedName>
        <fullName evidence="6">TGF_BETA_2 domain-containing protein</fullName>
    </submittedName>
</protein>
<evidence type="ECO:0000256" key="1">
    <source>
        <dbReference type="ARBA" id="ARBA00004613"/>
    </source>
</evidence>
<dbReference type="GO" id="GO:0005615">
    <property type="term" value="C:extracellular space"/>
    <property type="evidence" value="ECO:0007669"/>
    <property type="project" value="TreeGrafter"/>
</dbReference>
<proteinExistence type="inferred from homology"/>
<accession>A0A8R1E638</accession>
<dbReference type="AlphaFoldDB" id="A0A8R1E638"/>
<dbReference type="EnsemblMetazoa" id="CJA24831a.1">
    <property type="protein sequence ID" value="CJA24831a.1"/>
    <property type="gene ID" value="WBGene00180403"/>
</dbReference>
<name>A0A8R1E638_CAEJA</name>
<reference evidence="7" key="1">
    <citation type="submission" date="2010-08" db="EMBL/GenBank/DDBJ databases">
        <authorList>
            <consortium name="Caenorhabditis japonica Sequencing Consortium"/>
            <person name="Wilson R.K."/>
        </authorList>
    </citation>
    <scope>NUCLEOTIDE SEQUENCE [LARGE SCALE GENOMIC DNA]</scope>
    <source>
        <strain evidence="7">DF5081</strain>
    </source>
</reference>
<dbReference type="GO" id="GO:0008083">
    <property type="term" value="F:growth factor activity"/>
    <property type="evidence" value="ECO:0007669"/>
    <property type="project" value="UniProtKB-KW"/>
</dbReference>
<dbReference type="SMART" id="SM00204">
    <property type="entry name" value="TGFB"/>
    <property type="match status" value="1"/>
</dbReference>
<dbReference type="GO" id="GO:0005125">
    <property type="term" value="F:cytokine activity"/>
    <property type="evidence" value="ECO:0007669"/>
    <property type="project" value="TreeGrafter"/>
</dbReference>
<sequence>MDQKDDMIKIRTLYASTAFHLCPSMSYKEASNTVFTVSIFLEEDSNEDGNLIRAIEPAVGKLEGQEVLVFDVDGFDPEESIMRAELHFFLRRRDPFSKRRSRQIRAKSVCVNEYCRPQVLKKIKSMGEKSEDADDDYKVIWDATKAIFDSYHLDGKQAVFRISREHTKMRPYAEMIRKSTPFLVIYSKVNHTLDTGSVLRQTEQTKRKRRDLGNGDVREYYTYNSIPLDSDNREPVVRRKHGKKNGLSEEMSGEDVWEGFGMEATREERERKMDEELENDVRVVLLQNKNRCHKEGTLVSLKHFGWDRFVVEPKSIETSFCKGKCSKPMLTTGKASNHAMLQSLFVASEPVCCAPSNLKSLNFLYRCV</sequence>
<comment type="subcellular location">
    <subcellularLocation>
        <location evidence="1">Secreted</location>
    </subcellularLocation>
</comment>
<dbReference type="SUPFAM" id="SSF57501">
    <property type="entry name" value="Cystine-knot cytokines"/>
    <property type="match status" value="1"/>
</dbReference>
<dbReference type="Proteomes" id="UP000005237">
    <property type="component" value="Unassembled WGS sequence"/>
</dbReference>
<organism evidence="6 7">
    <name type="scientific">Caenorhabditis japonica</name>
    <dbReference type="NCBI Taxonomy" id="281687"/>
    <lineage>
        <taxon>Eukaryota</taxon>
        <taxon>Metazoa</taxon>
        <taxon>Ecdysozoa</taxon>
        <taxon>Nematoda</taxon>
        <taxon>Chromadorea</taxon>
        <taxon>Rhabditida</taxon>
        <taxon>Rhabditina</taxon>
        <taxon>Rhabditomorpha</taxon>
        <taxon>Rhabditoidea</taxon>
        <taxon>Rhabditidae</taxon>
        <taxon>Peloderinae</taxon>
        <taxon>Caenorhabditis</taxon>
    </lineage>
</organism>
<comment type="similarity">
    <text evidence="2 4">Belongs to the TGF-beta family.</text>
</comment>
<keyword evidence="3" id="KW-0964">Secreted</keyword>
<evidence type="ECO:0000259" key="5">
    <source>
        <dbReference type="PROSITE" id="PS51362"/>
    </source>
</evidence>
<keyword evidence="7" id="KW-1185">Reference proteome</keyword>
<evidence type="ECO:0000256" key="4">
    <source>
        <dbReference type="RuleBase" id="RU000354"/>
    </source>
</evidence>
<dbReference type="CDD" id="cd13756">
    <property type="entry name" value="TGF_beta_BMPs_GDFs"/>
    <property type="match status" value="1"/>
</dbReference>
<evidence type="ECO:0000313" key="7">
    <source>
        <dbReference type="Proteomes" id="UP000005237"/>
    </source>
</evidence>